<name>A0ABT2NGR3_9RHOB</name>
<dbReference type="EMBL" id="JAOCQF010000001">
    <property type="protein sequence ID" value="MCT8327930.1"/>
    <property type="molecule type" value="Genomic_DNA"/>
</dbReference>
<sequence>MTLMLHAGGEAIAFDDLRTLPTPDPTASHVPVPHHAVVDMVRYALGFFGHELLEEHHAVTPDGMNYFGVLSLRSPHGDYTDMVGLRNSHKKQFPIGIAIGSRVFVCDNLAFSADHVIRRKHTANAKRDLPGLVAAVIEPLGAQRQALALTYARYKSLALSDEHADQAIMAMYRLGIINLTRIGDVVRTYEEPPHDWGGKTPWRLFNATTYVLTGRVAENPAATRRLHEVIDGVCERLT</sequence>
<protein>
    <submittedName>
        <fullName evidence="1">DUF945 domain-containing protein</fullName>
    </submittedName>
</protein>
<comment type="caution">
    <text evidence="1">The sequence shown here is derived from an EMBL/GenBank/DDBJ whole genome shotgun (WGS) entry which is preliminary data.</text>
</comment>
<organism evidence="1 2">
    <name type="scientific">Albidovulum sediminis</name>
    <dbReference type="NCBI Taxonomy" id="3066345"/>
    <lineage>
        <taxon>Bacteria</taxon>
        <taxon>Pseudomonadati</taxon>
        <taxon>Pseudomonadota</taxon>
        <taxon>Alphaproteobacteria</taxon>
        <taxon>Rhodobacterales</taxon>
        <taxon>Paracoccaceae</taxon>
        <taxon>Albidovulum</taxon>
    </lineage>
</organism>
<dbReference type="Proteomes" id="UP001205601">
    <property type="component" value="Unassembled WGS sequence"/>
</dbReference>
<gene>
    <name evidence="1" type="ORF">N5I32_00210</name>
</gene>
<dbReference type="RefSeq" id="WP_261493384.1">
    <property type="nucleotide sequence ID" value="NZ_JAOCQF010000001.1"/>
</dbReference>
<evidence type="ECO:0000313" key="1">
    <source>
        <dbReference type="EMBL" id="MCT8327930.1"/>
    </source>
</evidence>
<keyword evidence="2" id="KW-1185">Reference proteome</keyword>
<accession>A0ABT2NGR3</accession>
<proteinExistence type="predicted"/>
<reference evidence="2" key="1">
    <citation type="submission" date="2023-07" db="EMBL/GenBank/DDBJ databases">
        <title>Defluviimonas sediminis sp. nov., isolated from mangrove sediment.</title>
        <authorList>
            <person name="Liu L."/>
            <person name="Li J."/>
            <person name="Huang Y."/>
            <person name="Pan J."/>
            <person name="Li M."/>
        </authorList>
    </citation>
    <scope>NUCLEOTIDE SEQUENCE [LARGE SCALE GENOMIC DNA]</scope>
    <source>
        <strain evidence="2">FT324</strain>
    </source>
</reference>
<evidence type="ECO:0000313" key="2">
    <source>
        <dbReference type="Proteomes" id="UP001205601"/>
    </source>
</evidence>